<feature type="domain" description="MgtC/SapB/SrpB/YhiD N-terminal" evidence="2">
    <location>
        <begin position="7"/>
        <end position="129"/>
    </location>
</feature>
<feature type="transmembrane region" description="Helical" evidence="1">
    <location>
        <begin position="139"/>
        <end position="156"/>
    </location>
</feature>
<dbReference type="PANTHER" id="PTHR39084:SF1">
    <property type="entry name" value="DUF4010 DOMAIN-CONTAINING PROTEIN"/>
    <property type="match status" value="1"/>
</dbReference>
<dbReference type="EMBL" id="LMVP01000039">
    <property type="protein sequence ID" value="PAV13976.1"/>
    <property type="molecule type" value="Genomic_DNA"/>
</dbReference>
<keyword evidence="1" id="KW-1133">Transmembrane helix</keyword>
<dbReference type="Proteomes" id="UP000218164">
    <property type="component" value="Unassembled WGS sequence"/>
</dbReference>
<feature type="transmembrane region" description="Helical" evidence="1">
    <location>
        <begin position="395"/>
        <end position="414"/>
    </location>
</feature>
<proteinExistence type="predicted"/>
<name>A0A2A2HXF7_9EURY</name>
<dbReference type="Pfam" id="PF13194">
    <property type="entry name" value="DUF4010"/>
    <property type="match status" value="1"/>
</dbReference>
<evidence type="ECO:0000313" key="5">
    <source>
        <dbReference type="Proteomes" id="UP000218164"/>
    </source>
</evidence>
<accession>A0A2A2HXF7</accession>
<feature type="transmembrane region" description="Helical" evidence="1">
    <location>
        <begin position="57"/>
        <end position="80"/>
    </location>
</feature>
<feature type="transmembrane region" description="Helical" evidence="1">
    <location>
        <begin position="168"/>
        <end position="188"/>
    </location>
</feature>
<keyword evidence="1" id="KW-0472">Membrane</keyword>
<feature type="transmembrane region" description="Helical" evidence="1">
    <location>
        <begin position="92"/>
        <end position="119"/>
    </location>
</feature>
<dbReference type="InterPro" id="IPR025105">
    <property type="entry name" value="DUF4010"/>
</dbReference>
<comment type="caution">
    <text evidence="4">The sequence shown here is derived from an EMBL/GenBank/DDBJ whole genome shotgun (WGS) entry which is preliminary data.</text>
</comment>
<keyword evidence="5" id="KW-1185">Reference proteome</keyword>
<dbReference type="AlphaFoldDB" id="A0A2A2HXF7"/>
<organism evidence="4 5">
    <name type="scientific">Methanosarcina spelaei</name>
    <dbReference type="NCBI Taxonomy" id="1036679"/>
    <lineage>
        <taxon>Archaea</taxon>
        <taxon>Methanobacteriati</taxon>
        <taxon>Methanobacteriota</taxon>
        <taxon>Stenosarchaea group</taxon>
        <taxon>Methanomicrobia</taxon>
        <taxon>Methanosarcinales</taxon>
        <taxon>Methanosarcinaceae</taxon>
        <taxon>Methanosarcina</taxon>
    </lineage>
</organism>
<feature type="transmembrane region" description="Helical" evidence="1">
    <location>
        <begin position="328"/>
        <end position="350"/>
    </location>
</feature>
<feature type="transmembrane region" description="Helical" evidence="1">
    <location>
        <begin position="230"/>
        <end position="251"/>
    </location>
</feature>
<dbReference type="Pfam" id="PF02308">
    <property type="entry name" value="MgtC"/>
    <property type="match status" value="1"/>
</dbReference>
<evidence type="ECO:0000313" key="4">
    <source>
        <dbReference type="EMBL" id="PAV13976.1"/>
    </source>
</evidence>
<feature type="domain" description="DUF4010" evidence="3">
    <location>
        <begin position="175"/>
        <end position="384"/>
    </location>
</feature>
<evidence type="ECO:0000259" key="2">
    <source>
        <dbReference type="Pfam" id="PF02308"/>
    </source>
</evidence>
<dbReference type="PANTHER" id="PTHR39084">
    <property type="entry name" value="MEMBRANE PROTEIN-RELATED"/>
    <property type="match status" value="1"/>
</dbReference>
<protein>
    <submittedName>
        <fullName evidence="4">MgtC/SapB transporter</fullName>
    </submittedName>
</protein>
<dbReference type="OrthoDB" id="187863at2157"/>
<evidence type="ECO:0000259" key="3">
    <source>
        <dbReference type="Pfam" id="PF13194"/>
    </source>
</evidence>
<dbReference type="InterPro" id="IPR049177">
    <property type="entry name" value="MgtC_SapB_SrpB_YhiD_N"/>
</dbReference>
<sequence length="417" mass="44876">MDFMTKLAIAFLIGIMVGIEREHRGIEHEIFAGVRTYSITCITGMLTAFVSEATGPGFVYVAALFFGAICCIVTYAKIFLFKRIGVTSPISLFFIFVMGILVGYDYGIFAIISSIVVAFLLIQKKPLHQFAGNLTKEELYNAIQFMAVAFILYPVMPDKKFYGVLNFRSAILIVILVSLISFLSYVLLRKFGTKRGICYSGFVGGFVNSEATTAALAGLSKRAEEMADPVLTGILLCNISMLIRNLALALIVDPTGQTTLRMLPPQAVLILASVATALRYDKKFCPIDGGELKIESPFSLGQAFKFGFAFTVILIVGSFAYKIAGTAGIYVTALGALVSSSGVIVSVTLLAVSGNISYATVANTAVLASLISTINKILLSKISGSPSLYALTKKTFGIITVFGILALLLWNFVWSGV</sequence>
<gene>
    <name evidence="4" type="ORF">ASJ81_15580</name>
</gene>
<keyword evidence="1" id="KW-0812">Transmembrane</keyword>
<feature type="transmembrane region" description="Helical" evidence="1">
    <location>
        <begin position="300"/>
        <end position="321"/>
    </location>
</feature>
<reference evidence="4 5" key="1">
    <citation type="journal article" date="2017" name="BMC Genomics">
        <title>Genomic analysis of methanogenic archaea reveals a shift towards energy conservation.</title>
        <authorList>
            <person name="Gilmore S.P."/>
            <person name="Henske J.K."/>
            <person name="Sexton J.A."/>
            <person name="Solomon K.V."/>
            <person name="Seppala S."/>
            <person name="Yoo J.I."/>
            <person name="Huyett L.M."/>
            <person name="Pressman A."/>
            <person name="Cogan J.Z."/>
            <person name="Kivenson V."/>
            <person name="Peng X."/>
            <person name="Tan Y."/>
            <person name="Valentine D.L."/>
            <person name="O'Malley M.A."/>
        </authorList>
    </citation>
    <scope>NUCLEOTIDE SEQUENCE [LARGE SCALE GENOMIC DNA]</scope>
    <source>
        <strain evidence="4 5">MC-15</strain>
    </source>
</reference>
<evidence type="ECO:0000256" key="1">
    <source>
        <dbReference type="SAM" id="Phobius"/>
    </source>
</evidence>